<evidence type="ECO:0000313" key="3">
    <source>
        <dbReference type="EMBL" id="SDG67710.1"/>
    </source>
</evidence>
<feature type="domain" description="AMIN-like" evidence="2">
    <location>
        <begin position="108"/>
        <end position="232"/>
    </location>
</feature>
<gene>
    <name evidence="3" type="ORF">SAMN05421505_106225</name>
</gene>
<evidence type="ECO:0000313" key="4">
    <source>
        <dbReference type="Proteomes" id="UP000198923"/>
    </source>
</evidence>
<dbReference type="Pfam" id="PF24837">
    <property type="entry name" value="AMIN-like"/>
    <property type="match status" value="1"/>
</dbReference>
<dbReference type="Proteomes" id="UP000198923">
    <property type="component" value="Unassembled WGS sequence"/>
</dbReference>
<feature type="region of interest" description="Disordered" evidence="1">
    <location>
        <begin position="1"/>
        <end position="29"/>
    </location>
</feature>
<evidence type="ECO:0000256" key="1">
    <source>
        <dbReference type="SAM" id="MobiDB-lite"/>
    </source>
</evidence>
<dbReference type="AlphaFoldDB" id="A0A1G7W9D2"/>
<keyword evidence="4" id="KW-1185">Reference proteome</keyword>
<proteinExistence type="predicted"/>
<dbReference type="InterPro" id="IPR056303">
    <property type="entry name" value="AMIN-like"/>
</dbReference>
<feature type="compositionally biased region" description="Low complexity" evidence="1">
    <location>
        <begin position="53"/>
        <end position="80"/>
    </location>
</feature>
<reference evidence="3 4" key="1">
    <citation type="submission" date="2016-10" db="EMBL/GenBank/DDBJ databases">
        <authorList>
            <person name="de Groot N.N."/>
        </authorList>
    </citation>
    <scope>NUCLEOTIDE SEQUENCE [LARGE SCALE GENOMIC DNA]</scope>
    <source>
        <strain evidence="3 4">CPCC 201354</strain>
    </source>
</reference>
<dbReference type="STRING" id="504805.SAMN05421505_106225"/>
<evidence type="ECO:0000259" key="2">
    <source>
        <dbReference type="Pfam" id="PF24837"/>
    </source>
</evidence>
<dbReference type="EMBL" id="FNCN01000006">
    <property type="protein sequence ID" value="SDG67710.1"/>
    <property type="molecule type" value="Genomic_DNA"/>
</dbReference>
<sequence>MTMDPTIHSVRAGRSVRPGAVAKSRGGARRTASLIAGGAALAMLMLAGCGGAPTAPQAPTASPPIGTAPAPPSAGSTAEESSPDARALQPPTSQREIEVKRATESPALVTGVRFAGHPGFDRVVIDLRHAVPGYSVRWVDEFVQDGSGKIIKTRGKAYLQVALSPANAHTETGDSTWTGGPVYPTGLTNVLNVVRIGDFEAVVGVGLALNRRAGFRVFSQSSPDRLVIDVAH</sequence>
<feature type="region of interest" description="Disordered" evidence="1">
    <location>
        <begin position="53"/>
        <end position="102"/>
    </location>
</feature>
<name>A0A1G7W9D2_9ACTN</name>
<organism evidence="3 4">
    <name type="scientific">Sinosporangium album</name>
    <dbReference type="NCBI Taxonomy" id="504805"/>
    <lineage>
        <taxon>Bacteria</taxon>
        <taxon>Bacillati</taxon>
        <taxon>Actinomycetota</taxon>
        <taxon>Actinomycetes</taxon>
        <taxon>Streptosporangiales</taxon>
        <taxon>Streptosporangiaceae</taxon>
        <taxon>Sinosporangium</taxon>
    </lineage>
</organism>
<accession>A0A1G7W9D2</accession>
<protein>
    <recommendedName>
        <fullName evidence="2">AMIN-like domain-containing protein</fullName>
    </recommendedName>
</protein>